<dbReference type="GO" id="GO:0005829">
    <property type="term" value="C:cytosol"/>
    <property type="evidence" value="ECO:0007669"/>
    <property type="project" value="TreeGrafter"/>
</dbReference>
<dbReference type="GO" id="GO:0007165">
    <property type="term" value="P:signal transduction"/>
    <property type="evidence" value="ECO:0007669"/>
    <property type="project" value="InterPro"/>
</dbReference>
<reference evidence="2" key="1">
    <citation type="submission" date="2021-02" db="EMBL/GenBank/DDBJ databases">
        <title>Genome-Resolved Metagenomics of a Microbial Community Performing Photosynthetic Biological Nutrient Removal.</title>
        <authorList>
            <person name="Mcdaniel E.A."/>
        </authorList>
    </citation>
    <scope>NUCLEOTIDE SEQUENCE</scope>
    <source>
        <strain evidence="2">UWPOB_OBS1</strain>
    </source>
</reference>
<protein>
    <submittedName>
        <fullName evidence="2">Chemotaxis protein CheW</fullName>
    </submittedName>
</protein>
<dbReference type="Pfam" id="PF01584">
    <property type="entry name" value="CheW"/>
    <property type="match status" value="1"/>
</dbReference>
<organism evidence="2 3">
    <name type="scientific">Candidatus Obscuribacter phosphatis</name>
    <dbReference type="NCBI Taxonomy" id="1906157"/>
    <lineage>
        <taxon>Bacteria</taxon>
        <taxon>Bacillati</taxon>
        <taxon>Candidatus Melainabacteria</taxon>
        <taxon>Candidatus Obscuribacterales</taxon>
        <taxon>Candidatus Obscuribacteraceae</taxon>
        <taxon>Candidatus Obscuribacter</taxon>
    </lineage>
</organism>
<name>A0A8J7P9B3_9BACT</name>
<dbReference type="Gene3D" id="2.40.50.180">
    <property type="entry name" value="CheA-289, Domain 4"/>
    <property type="match status" value="1"/>
</dbReference>
<dbReference type="SMART" id="SM00260">
    <property type="entry name" value="CheW"/>
    <property type="match status" value="1"/>
</dbReference>
<dbReference type="InterPro" id="IPR002545">
    <property type="entry name" value="CheW-lke_dom"/>
</dbReference>
<dbReference type="Proteomes" id="UP000664277">
    <property type="component" value="Unassembled WGS sequence"/>
</dbReference>
<dbReference type="PANTHER" id="PTHR22617:SF23">
    <property type="entry name" value="CHEMOTAXIS PROTEIN CHEW"/>
    <property type="match status" value="1"/>
</dbReference>
<comment type="caution">
    <text evidence="2">The sequence shown here is derived from an EMBL/GenBank/DDBJ whole genome shotgun (WGS) entry which is preliminary data.</text>
</comment>
<dbReference type="GO" id="GO:0006935">
    <property type="term" value="P:chemotaxis"/>
    <property type="evidence" value="ECO:0007669"/>
    <property type="project" value="InterPro"/>
</dbReference>
<dbReference type="SUPFAM" id="SSF50341">
    <property type="entry name" value="CheW-like"/>
    <property type="match status" value="1"/>
</dbReference>
<accession>A0A8J7P9B3</accession>
<dbReference type="InterPro" id="IPR039315">
    <property type="entry name" value="CheW"/>
</dbReference>
<dbReference type="AlphaFoldDB" id="A0A8J7P9B3"/>
<gene>
    <name evidence="2" type="ORF">J0M35_04670</name>
</gene>
<sequence length="149" mass="17019">MPIDQDVPLALLIFWLDDNRYAVPLENIDRVHPAVEVMKSHESAEFLGFVNVHGEVIPVINVRNRFSLPPRELTLHDMLVVAKEGEQKLAFFVDGVDGVLRYQKDELVVADSMLYASSKVKLVKFEDGLVILNELRDYLSEEAKKWLAK</sequence>
<dbReference type="Gene3D" id="2.30.30.40">
    <property type="entry name" value="SH3 Domains"/>
    <property type="match status" value="1"/>
</dbReference>
<evidence type="ECO:0000313" key="2">
    <source>
        <dbReference type="EMBL" id="MBN8659632.1"/>
    </source>
</evidence>
<dbReference type="InterPro" id="IPR036061">
    <property type="entry name" value="CheW-like_dom_sf"/>
</dbReference>
<dbReference type="PROSITE" id="PS50851">
    <property type="entry name" value="CHEW"/>
    <property type="match status" value="1"/>
</dbReference>
<evidence type="ECO:0000259" key="1">
    <source>
        <dbReference type="PROSITE" id="PS50851"/>
    </source>
</evidence>
<feature type="domain" description="CheW-like" evidence="1">
    <location>
        <begin position="8"/>
        <end position="144"/>
    </location>
</feature>
<evidence type="ECO:0000313" key="3">
    <source>
        <dbReference type="Proteomes" id="UP000664277"/>
    </source>
</evidence>
<dbReference type="PANTHER" id="PTHR22617">
    <property type="entry name" value="CHEMOTAXIS SENSOR HISTIDINE KINASE-RELATED"/>
    <property type="match status" value="1"/>
</dbReference>
<proteinExistence type="predicted"/>
<dbReference type="EMBL" id="JAFLCK010000004">
    <property type="protein sequence ID" value="MBN8659632.1"/>
    <property type="molecule type" value="Genomic_DNA"/>
</dbReference>